<protein>
    <recommendedName>
        <fullName evidence="1">SHS2 domain-containing protein</fullName>
    </recommendedName>
</protein>
<sequence>MSIGLDLGSKTIKIVELEKEGAGFKLSSSGVIGYTGNPLSQIKDDKEMAGLAEAIRKLAKEAKISSREISLALPESLVFTRTIRFPPLTDREIAAAVKWEAEQYIPIPLNEAIIEHQVVERMEGGIKPGVAVLLVASPKALVEKYIKVIQAAGFTVVGIETEALALARALAPSQGVAMLVDFGAASTSMVIVKNGMVAFSRSIPIAGEAFTRALSQGLGIAHQQAEEYKKTYGLSKELEGKVKATLDPVFNLVIDEIKKAIHFYQSEEKGEPPTALIVSGGTSTMPEAISKLSDLLGLEVVVGNPFIKVKVSPDAAKNLQNYAPLYSVAVGLALRGD</sequence>
<dbReference type="Gene3D" id="3.30.420.40">
    <property type="match status" value="2"/>
</dbReference>
<dbReference type="SMART" id="SM00842">
    <property type="entry name" value="FtsA"/>
    <property type="match status" value="1"/>
</dbReference>
<proteinExistence type="predicted"/>
<dbReference type="NCBIfam" id="TIGR01175">
    <property type="entry name" value="pilM"/>
    <property type="match status" value="1"/>
</dbReference>
<gene>
    <name evidence="2" type="ORF">COX04_01865</name>
</gene>
<dbReference type="Proteomes" id="UP000230759">
    <property type="component" value="Unassembled WGS sequence"/>
</dbReference>
<dbReference type="SUPFAM" id="SSF53067">
    <property type="entry name" value="Actin-like ATPase domain"/>
    <property type="match status" value="2"/>
</dbReference>
<evidence type="ECO:0000259" key="1">
    <source>
        <dbReference type="SMART" id="SM00842"/>
    </source>
</evidence>
<dbReference type="GO" id="GO:0051301">
    <property type="term" value="P:cell division"/>
    <property type="evidence" value="ECO:0007669"/>
    <property type="project" value="InterPro"/>
</dbReference>
<dbReference type="Gene3D" id="3.30.1490.300">
    <property type="match status" value="1"/>
</dbReference>
<evidence type="ECO:0000313" key="3">
    <source>
        <dbReference type="Proteomes" id="UP000230759"/>
    </source>
</evidence>
<accession>A0A2H0BH72</accession>
<organism evidence="2 3">
    <name type="scientific">Candidatus Woesebacteria bacterium CG22_combo_CG10-13_8_21_14_all_45_10</name>
    <dbReference type="NCBI Taxonomy" id="1975060"/>
    <lineage>
        <taxon>Bacteria</taxon>
        <taxon>Candidatus Woeseibacteriota</taxon>
    </lineage>
</organism>
<dbReference type="AlphaFoldDB" id="A0A2H0BH72"/>
<dbReference type="InterPro" id="IPR043129">
    <property type="entry name" value="ATPase_NBD"/>
</dbReference>
<dbReference type="PANTHER" id="PTHR32432">
    <property type="entry name" value="CELL DIVISION PROTEIN FTSA-RELATED"/>
    <property type="match status" value="1"/>
</dbReference>
<reference evidence="2 3" key="1">
    <citation type="submission" date="2017-09" db="EMBL/GenBank/DDBJ databases">
        <title>Depth-based differentiation of microbial function through sediment-hosted aquifers and enrichment of novel symbionts in the deep terrestrial subsurface.</title>
        <authorList>
            <person name="Probst A.J."/>
            <person name="Ladd B."/>
            <person name="Jarett J.K."/>
            <person name="Geller-Mcgrath D.E."/>
            <person name="Sieber C.M."/>
            <person name="Emerson J.B."/>
            <person name="Anantharaman K."/>
            <person name="Thomas B.C."/>
            <person name="Malmstrom R."/>
            <person name="Stieglmeier M."/>
            <person name="Klingl A."/>
            <person name="Woyke T."/>
            <person name="Ryan C.M."/>
            <person name="Banfield J.F."/>
        </authorList>
    </citation>
    <scope>NUCLEOTIDE SEQUENCE [LARGE SCALE GENOMIC DNA]</scope>
    <source>
        <strain evidence="2">CG22_combo_CG10-13_8_21_14_all_45_10</strain>
    </source>
</reference>
<dbReference type="PIRSF" id="PIRSF019169">
    <property type="entry name" value="PilM"/>
    <property type="match status" value="1"/>
</dbReference>
<dbReference type="PANTHER" id="PTHR32432:SF3">
    <property type="entry name" value="ETHANOLAMINE UTILIZATION PROTEIN EUTJ"/>
    <property type="match status" value="1"/>
</dbReference>
<feature type="domain" description="SHS2" evidence="1">
    <location>
        <begin position="2"/>
        <end position="170"/>
    </location>
</feature>
<dbReference type="EMBL" id="PCSV01000044">
    <property type="protein sequence ID" value="PIP57015.1"/>
    <property type="molecule type" value="Genomic_DNA"/>
</dbReference>
<comment type="caution">
    <text evidence="2">The sequence shown here is derived from an EMBL/GenBank/DDBJ whole genome shotgun (WGS) entry which is preliminary data.</text>
</comment>
<dbReference type="Pfam" id="PF11104">
    <property type="entry name" value="PilM_2"/>
    <property type="match status" value="1"/>
</dbReference>
<dbReference type="CDD" id="cd24049">
    <property type="entry name" value="ASKHA_NBD_PilM"/>
    <property type="match status" value="1"/>
</dbReference>
<evidence type="ECO:0000313" key="2">
    <source>
        <dbReference type="EMBL" id="PIP57015.1"/>
    </source>
</evidence>
<dbReference type="InterPro" id="IPR003494">
    <property type="entry name" value="SHS2_FtsA"/>
</dbReference>
<name>A0A2H0BH72_9BACT</name>
<dbReference type="InterPro" id="IPR050696">
    <property type="entry name" value="FtsA/MreB"/>
</dbReference>
<dbReference type="InterPro" id="IPR005883">
    <property type="entry name" value="PilM"/>
</dbReference>